<evidence type="ECO:0000313" key="2">
    <source>
        <dbReference type="Proteomes" id="UP000182631"/>
    </source>
</evidence>
<keyword evidence="2" id="KW-1185">Reference proteome</keyword>
<dbReference type="Proteomes" id="UP000182631">
    <property type="component" value="Unassembled WGS sequence"/>
</dbReference>
<evidence type="ECO:0000313" key="1">
    <source>
        <dbReference type="EMBL" id="SAY39473.1"/>
    </source>
</evidence>
<accession>A0A171DI12</accession>
<reference evidence="2" key="1">
    <citation type="submission" date="2016-02" db="EMBL/GenBank/DDBJ databases">
        <authorList>
            <person name="liu f."/>
        </authorList>
    </citation>
    <scope>NUCLEOTIDE SEQUENCE [LARGE SCALE GENOMIC DNA]</scope>
</reference>
<organism evidence="1 2">
    <name type="scientific">Candidatus Synechococcus spongiarum</name>
    <dbReference type="NCBI Taxonomy" id="431041"/>
    <lineage>
        <taxon>Bacteria</taxon>
        <taxon>Bacillati</taxon>
        <taxon>Cyanobacteriota</taxon>
        <taxon>Cyanophyceae</taxon>
        <taxon>Synechococcales</taxon>
        <taxon>Synechococcaceae</taxon>
        <taxon>Synechococcus</taxon>
    </lineage>
</organism>
<proteinExistence type="predicted"/>
<sequence>MVQMYHYSFREAGLQGGDDFGVAGYRETDGRISRVRSHMLCISDGSNHRQA</sequence>
<protein>
    <submittedName>
        <fullName evidence="1">Uncharacterized protein</fullName>
    </submittedName>
</protein>
<gene>
    <name evidence="1" type="ORF">FLM9_1637</name>
</gene>
<name>A0A171DI12_9SYNE</name>
<dbReference type="AlphaFoldDB" id="A0A171DI12"/>
<dbReference type="EMBL" id="FITM01000176">
    <property type="protein sequence ID" value="SAY39473.1"/>
    <property type="molecule type" value="Genomic_DNA"/>
</dbReference>